<feature type="coiled-coil region" evidence="4">
    <location>
        <begin position="290"/>
        <end position="323"/>
    </location>
</feature>
<reference evidence="7 8" key="1">
    <citation type="submission" date="2019-06" db="EMBL/GenBank/DDBJ databases">
        <title>Sequencing the genomes of 1000 actinobacteria strains.</title>
        <authorList>
            <person name="Klenk H.-P."/>
        </authorList>
    </citation>
    <scope>NUCLEOTIDE SEQUENCE [LARGE SCALE GENOMIC DNA]</scope>
    <source>
        <strain evidence="7 8">DSM 8803</strain>
    </source>
</reference>
<dbReference type="PANTHER" id="PTHR32114">
    <property type="entry name" value="ABC TRANSPORTER ABCH.3"/>
    <property type="match status" value="1"/>
</dbReference>
<evidence type="ECO:0000256" key="4">
    <source>
        <dbReference type="SAM" id="Coils"/>
    </source>
</evidence>
<keyword evidence="7" id="KW-0540">Nuclease</keyword>
<gene>
    <name evidence="7" type="ORF">FB468_0065</name>
</gene>
<evidence type="ECO:0000256" key="1">
    <source>
        <dbReference type="ARBA" id="ARBA00006930"/>
    </source>
</evidence>
<comment type="subunit">
    <text evidence="2">Heterodimer of SbcC and SbcD.</text>
</comment>
<dbReference type="InterPro" id="IPR027417">
    <property type="entry name" value="P-loop_NTPase"/>
</dbReference>
<sequence>MRIRKLDIEGFGPFRDRQVLDFVAAASGGILLISGRTGAGKSSLLDAVSFALYGAVPRYDGMVSRVRSDHSAPAKPTLVRLEFEVAGERYLIERSPEYTRPAKRGGGTTTQKTEARLWRWDDASSDWLGLASRPVDVAAELSPVLRLNHDQFLQVVMLSQGGFQRFLRAADDERQATLRTLFQTGRYADIEGELVERRKALDGAAKESEARIDALIGGLEAAIARDAADSDSVESSLGLAEGLENPEVLTVLQRRERVGRAVEALAQRAAGLGSRSAEDRAAQRTAASDLDGARALRARQERLAQAEEKRAALATRAEDVRSARAEVEAAERAAIVAAELRKLDGARAAEAAAAAQWAETWGRLKETHEEFAQESSASSNDAEASVRSVLPPQRSSRLSGDEPWAETREALANDQDQVARLLGSLADARDDEARHAGLLAELTGAREELGAVTTDHREEQVSLAALPARIAELRTERAPAAETAAGLDRCVADLGRATTKRTAADAVTGLETRLEAAHTRSANCAIEAATAAAAVSDLLTRRIAGMAGELADALMEGEPCAVCGSTTHPAPASHADPVTPEAVEEAEAQRAASQTRLDAAREAERQIEAELSAERSTSEGATPDEAASAVSVAAEALEAARAAGKRVSEIDAQLLLAEEETAKRAARVADLGARVASLTSSIQAREAQAVELAEELGSARGSYASIDARTEHLEVLARALAECARSGAERDAAQTATASARERVADALLAQGFITPGFDHSDIEVGIVAVKAAVREAAKIEALRRSVREYDDETQRNAGELAAADLQDLDTRPLDLDGLAAIAAAAEARAEASLASFAAAERIAAEHEATLQSVDREIAGFAVAGEELLRLRRLADTVQGKDPNTKRMRLEVFVLAARLEAIVAAANRRLATMVGGRYRLAHDDGPRARGRQSGLGLAVIDEYTGHARTTDSLSGGESFLASLALALGLADVVTAESGGLELDTLFVDEGFGSLDPDALDQALATLDGLREGGRTVALISHVSELKERLAGGLEVVADGQGVSRLRGDGVLPSDSPTPHD</sequence>
<feature type="region of interest" description="Disordered" evidence="5">
    <location>
        <begin position="565"/>
        <end position="585"/>
    </location>
</feature>
<dbReference type="InterPro" id="IPR038729">
    <property type="entry name" value="Rad50/SbcC_AAA"/>
</dbReference>
<evidence type="ECO:0000313" key="7">
    <source>
        <dbReference type="EMBL" id="TQL42085.1"/>
    </source>
</evidence>
<dbReference type="OrthoDB" id="9795626at2"/>
<evidence type="ECO:0000313" key="8">
    <source>
        <dbReference type="Proteomes" id="UP000319094"/>
    </source>
</evidence>
<proteinExistence type="inferred from homology"/>
<dbReference type="GO" id="GO:0006302">
    <property type="term" value="P:double-strand break repair"/>
    <property type="evidence" value="ECO:0007669"/>
    <property type="project" value="InterPro"/>
</dbReference>
<name>A0A542Y1Z3_9MICO</name>
<evidence type="ECO:0000256" key="5">
    <source>
        <dbReference type="SAM" id="MobiDB-lite"/>
    </source>
</evidence>
<keyword evidence="4" id="KW-0175">Coiled coil</keyword>
<keyword evidence="8" id="KW-1185">Reference proteome</keyword>
<feature type="region of interest" description="Disordered" evidence="5">
    <location>
        <begin position="367"/>
        <end position="403"/>
    </location>
</feature>
<feature type="compositionally biased region" description="Low complexity" evidence="5">
    <location>
        <begin position="373"/>
        <end position="385"/>
    </location>
</feature>
<comment type="similarity">
    <text evidence="1">Belongs to the SMC family. SbcC subfamily.</text>
</comment>
<dbReference type="RefSeq" id="WP_141885589.1">
    <property type="nucleotide sequence ID" value="NZ_BAAAUY010000023.1"/>
</dbReference>
<evidence type="ECO:0000259" key="6">
    <source>
        <dbReference type="Pfam" id="PF13476"/>
    </source>
</evidence>
<evidence type="ECO:0000256" key="2">
    <source>
        <dbReference type="ARBA" id="ARBA00011322"/>
    </source>
</evidence>
<dbReference type="SUPFAM" id="SSF52540">
    <property type="entry name" value="P-loop containing nucleoside triphosphate hydrolases"/>
    <property type="match status" value="1"/>
</dbReference>
<dbReference type="Gene3D" id="3.40.50.300">
    <property type="entry name" value="P-loop containing nucleotide triphosphate hydrolases"/>
    <property type="match status" value="2"/>
</dbReference>
<keyword evidence="7" id="KW-0269">Exonuclease</keyword>
<keyword evidence="7" id="KW-0378">Hydrolase</keyword>
<dbReference type="Proteomes" id="UP000319094">
    <property type="component" value="Unassembled WGS sequence"/>
</dbReference>
<dbReference type="AlphaFoldDB" id="A0A542Y1Z3"/>
<protein>
    <recommendedName>
        <fullName evidence="3">Nuclease SbcCD subunit C</fullName>
    </recommendedName>
</protein>
<organism evidence="7 8">
    <name type="scientific">Leucobacter komagatae</name>
    <dbReference type="NCBI Taxonomy" id="55969"/>
    <lineage>
        <taxon>Bacteria</taxon>
        <taxon>Bacillati</taxon>
        <taxon>Actinomycetota</taxon>
        <taxon>Actinomycetes</taxon>
        <taxon>Micrococcales</taxon>
        <taxon>Microbacteriaceae</taxon>
        <taxon>Leucobacter</taxon>
    </lineage>
</organism>
<dbReference type="GO" id="GO:0016887">
    <property type="term" value="F:ATP hydrolysis activity"/>
    <property type="evidence" value="ECO:0007669"/>
    <property type="project" value="InterPro"/>
</dbReference>
<dbReference type="Pfam" id="PF13558">
    <property type="entry name" value="SbcC_Walker_B"/>
    <property type="match status" value="1"/>
</dbReference>
<feature type="domain" description="Rad50/SbcC-type AAA" evidence="6">
    <location>
        <begin position="5"/>
        <end position="188"/>
    </location>
</feature>
<dbReference type="Pfam" id="PF13476">
    <property type="entry name" value="AAA_23"/>
    <property type="match status" value="1"/>
</dbReference>
<dbReference type="GO" id="GO:0004527">
    <property type="term" value="F:exonuclease activity"/>
    <property type="evidence" value="ECO:0007669"/>
    <property type="project" value="UniProtKB-KW"/>
</dbReference>
<dbReference type="PANTHER" id="PTHR32114:SF2">
    <property type="entry name" value="ABC TRANSPORTER ABCH.3"/>
    <property type="match status" value="1"/>
</dbReference>
<accession>A0A542Y1Z3</accession>
<dbReference type="EMBL" id="VFON01000001">
    <property type="protein sequence ID" value="TQL42085.1"/>
    <property type="molecule type" value="Genomic_DNA"/>
</dbReference>
<evidence type="ECO:0000256" key="3">
    <source>
        <dbReference type="ARBA" id="ARBA00013368"/>
    </source>
</evidence>
<comment type="caution">
    <text evidence="7">The sequence shown here is derived from an EMBL/GenBank/DDBJ whole genome shotgun (WGS) entry which is preliminary data.</text>
</comment>